<sequence length="470" mass="54394">MNIKIFDSLKGQLVDFKPIQKDKVTMYVCGPTIYNYVHVGNARPMIVFDAFRRFLEYSGYKVVMVQNFTDIDDKLINKANEDGTTIDVIANRFINEYYRDALKLGVRSANFHPKTTDYVPQIIEFIKTLIEKGYAYEAKNHDVYFNVRKFKKYGELSHRKVDDMRAGSRIEVNSDKKDPLDFTLWKTSKKGEPFWDSPWGKGRPGWHIECSVMSTELLGDTFDIHAGGNDLIFPHHENERAQSLAKTGKEFANYWMHNGMIKSSGDKMSKSIGNIWLVRELLENFDADTVKFFILSKHYRAPLEFSEEGLISQNKSVVRIKETLKKVEEKYDNYVPNINCSKNMKEIIEEANKYLSDDFNTPRVIAMIFDLSKELNKAINDNEEKKILEIYHLIKNNLGPILGLFEVPENSSGGENIVDFLIQEHIQIRNQARENKDFDTADKIRDDLSKKGIILKDTPDGTEYSIKNKQ</sequence>
<feature type="binding site" evidence="12">
    <location>
        <position position="210"/>
    </location>
    <ligand>
        <name>Zn(2+)</name>
        <dbReference type="ChEBI" id="CHEBI:29105"/>
    </ligand>
</feature>
<evidence type="ECO:0000256" key="5">
    <source>
        <dbReference type="ARBA" id="ARBA00022598"/>
    </source>
</evidence>
<dbReference type="GO" id="GO:0005829">
    <property type="term" value="C:cytosol"/>
    <property type="evidence" value="ECO:0007669"/>
    <property type="project" value="TreeGrafter"/>
</dbReference>
<dbReference type="Pfam" id="PF09190">
    <property type="entry name" value="DALR_2"/>
    <property type="match status" value="1"/>
</dbReference>
<dbReference type="EC" id="6.1.1.16" evidence="12"/>
<dbReference type="RefSeq" id="WP_091404561.1">
    <property type="nucleotide sequence ID" value="NZ_FMYV01000006.1"/>
</dbReference>
<keyword evidence="15" id="KW-1185">Reference proteome</keyword>
<protein>
    <recommendedName>
        <fullName evidence="12">Cysteine--tRNA ligase</fullName>
        <ecNumber evidence="12">6.1.1.16</ecNumber>
    </recommendedName>
    <alternativeName>
        <fullName evidence="12">Cysteinyl-tRNA synthetase</fullName>
        <shortName evidence="12">CysRS</shortName>
    </alternativeName>
</protein>
<keyword evidence="4 12" id="KW-0963">Cytoplasm</keyword>
<dbReference type="PANTHER" id="PTHR10890:SF3">
    <property type="entry name" value="CYSTEINE--TRNA LIGASE, CYTOPLASMIC"/>
    <property type="match status" value="1"/>
</dbReference>
<dbReference type="STRING" id="28234.SAMN04488588_1591"/>
<evidence type="ECO:0000256" key="10">
    <source>
        <dbReference type="ARBA" id="ARBA00022917"/>
    </source>
</evidence>
<feature type="binding site" evidence="12">
    <location>
        <position position="239"/>
    </location>
    <ligand>
        <name>Zn(2+)</name>
        <dbReference type="ChEBI" id="CHEBI:29105"/>
    </ligand>
</feature>
<reference evidence="14 15" key="1">
    <citation type="submission" date="2016-10" db="EMBL/GenBank/DDBJ databases">
        <authorList>
            <person name="de Groot N.N."/>
        </authorList>
    </citation>
    <scope>NUCLEOTIDE SEQUENCE [LARGE SCALE GENOMIC DNA]</scope>
    <source>
        <strain evidence="14 15">WG14</strain>
    </source>
</reference>
<gene>
    <name evidence="12" type="primary">cysS</name>
    <name evidence="14" type="ORF">SAMN04488588_1591</name>
</gene>
<evidence type="ECO:0000256" key="1">
    <source>
        <dbReference type="ARBA" id="ARBA00004496"/>
    </source>
</evidence>
<accession>A0A1G6NNJ3</accession>
<evidence type="ECO:0000313" key="14">
    <source>
        <dbReference type="EMBL" id="SDC68944.1"/>
    </source>
</evidence>
<dbReference type="InterPro" id="IPR032678">
    <property type="entry name" value="tRNA-synt_1_cat_dom"/>
</dbReference>
<evidence type="ECO:0000256" key="7">
    <source>
        <dbReference type="ARBA" id="ARBA00022741"/>
    </source>
</evidence>
<comment type="subcellular location">
    <subcellularLocation>
        <location evidence="1 12">Cytoplasm</location>
    </subcellularLocation>
</comment>
<dbReference type="PANTHER" id="PTHR10890">
    <property type="entry name" value="CYSTEINYL-TRNA SYNTHETASE"/>
    <property type="match status" value="1"/>
</dbReference>
<proteinExistence type="inferred from homology"/>
<evidence type="ECO:0000259" key="13">
    <source>
        <dbReference type="SMART" id="SM00840"/>
    </source>
</evidence>
<dbReference type="GO" id="GO:0005524">
    <property type="term" value="F:ATP binding"/>
    <property type="evidence" value="ECO:0007669"/>
    <property type="project" value="UniProtKB-UniRule"/>
</dbReference>
<dbReference type="Gene3D" id="1.20.120.1910">
    <property type="entry name" value="Cysteine-tRNA ligase, C-terminal anti-codon recognition domain"/>
    <property type="match status" value="1"/>
</dbReference>
<feature type="binding site" evidence="12">
    <location>
        <position position="270"/>
    </location>
    <ligand>
        <name>ATP</name>
        <dbReference type="ChEBI" id="CHEBI:30616"/>
    </ligand>
</feature>
<keyword evidence="5 12" id="KW-0436">Ligase</keyword>
<evidence type="ECO:0000256" key="8">
    <source>
        <dbReference type="ARBA" id="ARBA00022833"/>
    </source>
</evidence>
<comment type="subunit">
    <text evidence="3 12">Monomer.</text>
</comment>
<keyword evidence="8 12" id="KW-0862">Zinc</keyword>
<comment type="catalytic activity">
    <reaction evidence="12">
        <text>tRNA(Cys) + L-cysteine + ATP = L-cysteinyl-tRNA(Cys) + AMP + diphosphate</text>
        <dbReference type="Rhea" id="RHEA:17773"/>
        <dbReference type="Rhea" id="RHEA-COMP:9661"/>
        <dbReference type="Rhea" id="RHEA-COMP:9679"/>
        <dbReference type="ChEBI" id="CHEBI:30616"/>
        <dbReference type="ChEBI" id="CHEBI:33019"/>
        <dbReference type="ChEBI" id="CHEBI:35235"/>
        <dbReference type="ChEBI" id="CHEBI:78442"/>
        <dbReference type="ChEBI" id="CHEBI:78517"/>
        <dbReference type="ChEBI" id="CHEBI:456215"/>
        <dbReference type="EC" id="6.1.1.16"/>
    </reaction>
</comment>
<feature type="binding site" evidence="12">
    <location>
        <position position="235"/>
    </location>
    <ligand>
        <name>Zn(2+)</name>
        <dbReference type="ChEBI" id="CHEBI:29105"/>
    </ligand>
</feature>
<feature type="short sequence motif" description="'KMSKS' region" evidence="12">
    <location>
        <begin position="267"/>
        <end position="271"/>
    </location>
</feature>
<dbReference type="InterPro" id="IPR024909">
    <property type="entry name" value="Cys-tRNA/MSH_ligase"/>
</dbReference>
<evidence type="ECO:0000256" key="11">
    <source>
        <dbReference type="ARBA" id="ARBA00023146"/>
    </source>
</evidence>
<keyword evidence="10 12" id="KW-0648">Protein biosynthesis</keyword>
<keyword evidence="11 12" id="KW-0030">Aminoacyl-tRNA synthetase</keyword>
<dbReference type="GO" id="GO:0004817">
    <property type="term" value="F:cysteine-tRNA ligase activity"/>
    <property type="evidence" value="ECO:0007669"/>
    <property type="project" value="UniProtKB-UniRule"/>
</dbReference>
<dbReference type="SUPFAM" id="SSF52374">
    <property type="entry name" value="Nucleotidylyl transferase"/>
    <property type="match status" value="1"/>
</dbReference>
<keyword evidence="9 12" id="KW-0067">ATP-binding</keyword>
<dbReference type="CDD" id="cd00672">
    <property type="entry name" value="CysRS_core"/>
    <property type="match status" value="1"/>
</dbReference>
<dbReference type="HAMAP" id="MF_00041">
    <property type="entry name" value="Cys_tRNA_synth"/>
    <property type="match status" value="1"/>
</dbReference>
<dbReference type="InterPro" id="IPR015273">
    <property type="entry name" value="Cys-tRNA-synt_Ia_DALR"/>
</dbReference>
<evidence type="ECO:0000256" key="9">
    <source>
        <dbReference type="ARBA" id="ARBA00022840"/>
    </source>
</evidence>
<dbReference type="PRINTS" id="PR00983">
    <property type="entry name" value="TRNASYNTHCYS"/>
</dbReference>
<dbReference type="EMBL" id="FMYV01000006">
    <property type="protein sequence ID" value="SDC68944.1"/>
    <property type="molecule type" value="Genomic_DNA"/>
</dbReference>
<evidence type="ECO:0000313" key="15">
    <source>
        <dbReference type="Proteomes" id="UP000199322"/>
    </source>
</evidence>
<dbReference type="Proteomes" id="UP000199322">
    <property type="component" value="Unassembled WGS sequence"/>
</dbReference>
<feature type="binding site" evidence="12">
    <location>
        <position position="29"/>
    </location>
    <ligand>
        <name>Zn(2+)</name>
        <dbReference type="ChEBI" id="CHEBI:29105"/>
    </ligand>
</feature>
<evidence type="ECO:0000256" key="3">
    <source>
        <dbReference type="ARBA" id="ARBA00011245"/>
    </source>
</evidence>
<dbReference type="FunFam" id="3.40.50.620:FF:000009">
    <property type="entry name" value="Cysteine--tRNA ligase"/>
    <property type="match status" value="1"/>
</dbReference>
<evidence type="ECO:0000256" key="2">
    <source>
        <dbReference type="ARBA" id="ARBA00005594"/>
    </source>
</evidence>
<feature type="domain" description="Cysteinyl-tRNA synthetase class Ia DALR" evidence="13">
    <location>
        <begin position="350"/>
        <end position="413"/>
    </location>
</feature>
<dbReference type="AlphaFoldDB" id="A0A1G6NNJ3"/>
<keyword evidence="6 12" id="KW-0479">Metal-binding</keyword>
<dbReference type="Gene3D" id="3.40.50.620">
    <property type="entry name" value="HUPs"/>
    <property type="match status" value="1"/>
</dbReference>
<evidence type="ECO:0000256" key="12">
    <source>
        <dbReference type="HAMAP-Rule" id="MF_00041"/>
    </source>
</evidence>
<dbReference type="SUPFAM" id="SSF47323">
    <property type="entry name" value="Anticodon-binding domain of a subclass of class I aminoacyl-tRNA synthetases"/>
    <property type="match status" value="1"/>
</dbReference>
<comment type="similarity">
    <text evidence="2 12">Belongs to the class-I aminoacyl-tRNA synthetase family.</text>
</comment>
<dbReference type="SMART" id="SM00840">
    <property type="entry name" value="DALR_2"/>
    <property type="match status" value="1"/>
</dbReference>
<dbReference type="NCBIfam" id="TIGR00435">
    <property type="entry name" value="cysS"/>
    <property type="match status" value="1"/>
</dbReference>
<keyword evidence="7 12" id="KW-0547">Nucleotide-binding</keyword>
<evidence type="ECO:0000256" key="6">
    <source>
        <dbReference type="ARBA" id="ARBA00022723"/>
    </source>
</evidence>
<feature type="short sequence motif" description="'HIGH' region" evidence="12">
    <location>
        <begin position="31"/>
        <end position="41"/>
    </location>
</feature>
<name>A0A1G6NNJ3_9BACT</name>
<evidence type="ECO:0000256" key="4">
    <source>
        <dbReference type="ARBA" id="ARBA00022490"/>
    </source>
</evidence>
<dbReference type="Pfam" id="PF01406">
    <property type="entry name" value="tRNA-synt_1e"/>
    <property type="match status" value="1"/>
</dbReference>
<dbReference type="InterPro" id="IPR015803">
    <property type="entry name" value="Cys-tRNA-ligase"/>
</dbReference>
<dbReference type="InterPro" id="IPR014729">
    <property type="entry name" value="Rossmann-like_a/b/a_fold"/>
</dbReference>
<dbReference type="GO" id="GO:0006423">
    <property type="term" value="P:cysteinyl-tRNA aminoacylation"/>
    <property type="evidence" value="ECO:0007669"/>
    <property type="project" value="UniProtKB-UniRule"/>
</dbReference>
<comment type="cofactor">
    <cofactor evidence="12">
        <name>Zn(2+)</name>
        <dbReference type="ChEBI" id="CHEBI:29105"/>
    </cofactor>
    <text evidence="12">Binds 1 zinc ion per subunit.</text>
</comment>
<dbReference type="InterPro" id="IPR009080">
    <property type="entry name" value="tRNAsynth_Ia_anticodon-bd"/>
</dbReference>
<dbReference type="GO" id="GO:0008270">
    <property type="term" value="F:zinc ion binding"/>
    <property type="evidence" value="ECO:0007669"/>
    <property type="project" value="UniProtKB-UniRule"/>
</dbReference>
<organism evidence="14 15">
    <name type="scientific">Geotoga petraea</name>
    <dbReference type="NCBI Taxonomy" id="28234"/>
    <lineage>
        <taxon>Bacteria</taxon>
        <taxon>Thermotogati</taxon>
        <taxon>Thermotogota</taxon>
        <taxon>Thermotogae</taxon>
        <taxon>Petrotogales</taxon>
        <taxon>Petrotogaceae</taxon>
        <taxon>Geotoga</taxon>
    </lineage>
</organism>